<reference evidence="2 3" key="1">
    <citation type="submission" date="2023-01" db="EMBL/GenBank/DDBJ databases">
        <title>Analysis of 21 Apiospora genomes using comparative genomics revels a genus with tremendous synthesis potential of carbohydrate active enzymes and secondary metabolites.</title>
        <authorList>
            <person name="Sorensen T."/>
        </authorList>
    </citation>
    <scope>NUCLEOTIDE SEQUENCE [LARGE SCALE GENOMIC DNA]</scope>
    <source>
        <strain evidence="2 3">CBS 20057</strain>
    </source>
</reference>
<dbReference type="InterPro" id="IPR002401">
    <property type="entry name" value="Cyt_P450_E_grp-I"/>
</dbReference>
<name>A0ABR1RDZ8_9PEZI</name>
<dbReference type="Proteomes" id="UP001396898">
    <property type="component" value="Unassembled WGS sequence"/>
</dbReference>
<dbReference type="SUPFAM" id="SSF48264">
    <property type="entry name" value="Cytochrome P450"/>
    <property type="match status" value="1"/>
</dbReference>
<protein>
    <submittedName>
        <fullName evidence="2">Cytochrome P450</fullName>
    </submittedName>
</protein>
<dbReference type="Pfam" id="PF00067">
    <property type="entry name" value="p450"/>
    <property type="match status" value="1"/>
</dbReference>
<evidence type="ECO:0000313" key="2">
    <source>
        <dbReference type="EMBL" id="KAK8008781.1"/>
    </source>
</evidence>
<dbReference type="InterPro" id="IPR001128">
    <property type="entry name" value="Cyt_P450"/>
</dbReference>
<evidence type="ECO:0000313" key="3">
    <source>
        <dbReference type="Proteomes" id="UP001396898"/>
    </source>
</evidence>
<keyword evidence="1" id="KW-0812">Transmembrane</keyword>
<comment type="caution">
    <text evidence="2">The sequence shown here is derived from an EMBL/GenBank/DDBJ whole genome shotgun (WGS) entry which is preliminary data.</text>
</comment>
<dbReference type="EMBL" id="JAQQWI010000016">
    <property type="protein sequence ID" value="KAK8008781.1"/>
    <property type="molecule type" value="Genomic_DNA"/>
</dbReference>
<keyword evidence="1" id="KW-1133">Transmembrane helix</keyword>
<proteinExistence type="predicted"/>
<keyword evidence="1" id="KW-0472">Membrane</keyword>
<keyword evidence="3" id="KW-1185">Reference proteome</keyword>
<feature type="transmembrane region" description="Helical" evidence="1">
    <location>
        <begin position="29"/>
        <end position="48"/>
    </location>
</feature>
<dbReference type="PRINTS" id="PR00463">
    <property type="entry name" value="EP450I"/>
</dbReference>
<sequence length="148" mass="16535">MEKFESVFAVSSANITQDYHDARSWSPTALWTGSALSFILFLSAYLIVNKAVHYPVPKGPRGLPILGSFPFLTHYPELTLSRWAQKFGPLYSIWLGNQHVVVISSAEVAKDLLVANGSIFSSRKEMYIKSQHILAGRGITTTPYNDTW</sequence>
<evidence type="ECO:0000256" key="1">
    <source>
        <dbReference type="SAM" id="Phobius"/>
    </source>
</evidence>
<gene>
    <name evidence="2" type="ORF">PG991_011332</name>
</gene>
<accession>A0ABR1RDZ8</accession>
<dbReference type="InterPro" id="IPR036396">
    <property type="entry name" value="Cyt_P450_sf"/>
</dbReference>
<dbReference type="Gene3D" id="1.10.630.10">
    <property type="entry name" value="Cytochrome P450"/>
    <property type="match status" value="1"/>
</dbReference>
<dbReference type="PANTHER" id="PTHR24299">
    <property type="entry name" value="CYTOCHROME P450 FAMILY 1"/>
    <property type="match status" value="1"/>
</dbReference>
<organism evidence="2 3">
    <name type="scientific">Apiospora marii</name>
    <dbReference type="NCBI Taxonomy" id="335849"/>
    <lineage>
        <taxon>Eukaryota</taxon>
        <taxon>Fungi</taxon>
        <taxon>Dikarya</taxon>
        <taxon>Ascomycota</taxon>
        <taxon>Pezizomycotina</taxon>
        <taxon>Sordariomycetes</taxon>
        <taxon>Xylariomycetidae</taxon>
        <taxon>Amphisphaeriales</taxon>
        <taxon>Apiosporaceae</taxon>
        <taxon>Apiospora</taxon>
    </lineage>
</organism>